<evidence type="ECO:0008006" key="3">
    <source>
        <dbReference type="Google" id="ProtNLM"/>
    </source>
</evidence>
<gene>
    <name evidence="1" type="ORF">CYJ40_07165</name>
</gene>
<name>A0A2I1IGC5_9MICO</name>
<evidence type="ECO:0000313" key="2">
    <source>
        <dbReference type="Proteomes" id="UP000242755"/>
    </source>
</evidence>
<dbReference type="AlphaFoldDB" id="A0A2I1IGC5"/>
<dbReference type="EMBL" id="PKGO01000006">
    <property type="protein sequence ID" value="PKY70152.1"/>
    <property type="molecule type" value="Genomic_DNA"/>
</dbReference>
<accession>A0A2I1IGC5</accession>
<reference evidence="1 2" key="1">
    <citation type="submission" date="2017-12" db="EMBL/GenBank/DDBJ databases">
        <title>Phylogenetic diversity of female urinary microbiome.</title>
        <authorList>
            <person name="Thomas-White K."/>
            <person name="Wolfe A.J."/>
        </authorList>
    </citation>
    <scope>NUCLEOTIDE SEQUENCE [LARGE SCALE GENOMIC DNA]</scope>
    <source>
        <strain evidence="1 2">UMB0426</strain>
    </source>
</reference>
<dbReference type="Proteomes" id="UP000242755">
    <property type="component" value="Unassembled WGS sequence"/>
</dbReference>
<dbReference type="RefSeq" id="WP_049619234.1">
    <property type="nucleotide sequence ID" value="NZ_JAKRCZ010000007.1"/>
</dbReference>
<protein>
    <recommendedName>
        <fullName evidence="3">Phage-associated protein</fullName>
    </recommendedName>
</protein>
<evidence type="ECO:0000313" key="1">
    <source>
        <dbReference type="EMBL" id="PKY70152.1"/>
    </source>
</evidence>
<organism evidence="1 2">
    <name type="scientific">Brevibacterium ravenspurgense</name>
    <dbReference type="NCBI Taxonomy" id="479117"/>
    <lineage>
        <taxon>Bacteria</taxon>
        <taxon>Bacillati</taxon>
        <taxon>Actinomycetota</taxon>
        <taxon>Actinomycetes</taxon>
        <taxon>Micrococcales</taxon>
        <taxon>Brevibacteriaceae</taxon>
        <taxon>Brevibacterium</taxon>
    </lineage>
</organism>
<proteinExistence type="predicted"/>
<dbReference type="GeneID" id="75007342"/>
<sequence>MHVMTRYLDTRKAAIAALQDYPLMEHAAGDTSHVADQLREDLVHPASPRLDGLPRYVNPHGNENRIAATLDKIDLLAERQRQAREYLDWFLPAWGLLSEDDRFVLEAFFLGDGPQEDAVNLVCDHFYVERSTAHQKKSRALGRLATALYGPSGL</sequence>
<comment type="caution">
    <text evidence="1">The sequence shown here is derived from an EMBL/GenBank/DDBJ whole genome shotgun (WGS) entry which is preliminary data.</text>
</comment>